<keyword evidence="1" id="KW-0862">Zinc</keyword>
<gene>
    <name evidence="4" type="ORF">PCOR1329_LOCUS72078</name>
</gene>
<dbReference type="Proteomes" id="UP001189429">
    <property type="component" value="Unassembled WGS sequence"/>
</dbReference>
<dbReference type="InterPro" id="IPR001878">
    <property type="entry name" value="Znf_CCHC"/>
</dbReference>
<evidence type="ECO:0000256" key="1">
    <source>
        <dbReference type="PROSITE-ProRule" id="PRU00047"/>
    </source>
</evidence>
<keyword evidence="1" id="KW-0479">Metal-binding</keyword>
<sequence>MAAPVALVCTRCRRAGHAAKDCQVLSFTRRTPAELRAERLAKRAEWEERQAERQARRAEWEEKQERWHSRQAQREKEQERWELCSQATDASTAATTAAMTPEDEEEVERRVAADRAVRRHEKALREIARLEGRGDLDALQRAKLQRRPEVEAELSTARGLAGALARNELRRAARARVQWGRQPPARGGRREGAMCSA</sequence>
<proteinExistence type="predicted"/>
<feature type="compositionally biased region" description="Basic and acidic residues" evidence="2">
    <location>
        <begin position="51"/>
        <end position="82"/>
    </location>
</feature>
<feature type="region of interest" description="Disordered" evidence="2">
    <location>
        <begin position="175"/>
        <end position="197"/>
    </location>
</feature>
<accession>A0ABN9WZQ1</accession>
<feature type="region of interest" description="Disordered" evidence="2">
    <location>
        <begin position="51"/>
        <end position="108"/>
    </location>
</feature>
<dbReference type="PROSITE" id="PS50158">
    <property type="entry name" value="ZF_CCHC"/>
    <property type="match status" value="1"/>
</dbReference>
<evidence type="ECO:0000259" key="3">
    <source>
        <dbReference type="PROSITE" id="PS50158"/>
    </source>
</evidence>
<keyword evidence="5" id="KW-1185">Reference proteome</keyword>
<feature type="compositionally biased region" description="Basic and acidic residues" evidence="2">
    <location>
        <begin position="188"/>
        <end position="197"/>
    </location>
</feature>
<protein>
    <recommendedName>
        <fullName evidence="3">CCHC-type domain-containing protein</fullName>
    </recommendedName>
</protein>
<evidence type="ECO:0000313" key="5">
    <source>
        <dbReference type="Proteomes" id="UP001189429"/>
    </source>
</evidence>
<dbReference type="EMBL" id="CAUYUJ010019612">
    <property type="protein sequence ID" value="CAK0892417.1"/>
    <property type="molecule type" value="Genomic_DNA"/>
</dbReference>
<evidence type="ECO:0000256" key="2">
    <source>
        <dbReference type="SAM" id="MobiDB-lite"/>
    </source>
</evidence>
<feature type="domain" description="CCHC-type" evidence="3">
    <location>
        <begin position="9"/>
        <end position="22"/>
    </location>
</feature>
<organism evidence="4 5">
    <name type="scientific">Prorocentrum cordatum</name>
    <dbReference type="NCBI Taxonomy" id="2364126"/>
    <lineage>
        <taxon>Eukaryota</taxon>
        <taxon>Sar</taxon>
        <taxon>Alveolata</taxon>
        <taxon>Dinophyceae</taxon>
        <taxon>Prorocentrales</taxon>
        <taxon>Prorocentraceae</taxon>
        <taxon>Prorocentrum</taxon>
    </lineage>
</organism>
<reference evidence="4" key="1">
    <citation type="submission" date="2023-10" db="EMBL/GenBank/DDBJ databases">
        <authorList>
            <person name="Chen Y."/>
            <person name="Shah S."/>
            <person name="Dougan E. K."/>
            <person name="Thang M."/>
            <person name="Chan C."/>
        </authorList>
    </citation>
    <scope>NUCLEOTIDE SEQUENCE [LARGE SCALE GENOMIC DNA]</scope>
</reference>
<comment type="caution">
    <text evidence="4">The sequence shown here is derived from an EMBL/GenBank/DDBJ whole genome shotgun (WGS) entry which is preliminary data.</text>
</comment>
<evidence type="ECO:0000313" key="4">
    <source>
        <dbReference type="EMBL" id="CAK0892417.1"/>
    </source>
</evidence>
<keyword evidence="1" id="KW-0863">Zinc-finger</keyword>
<feature type="compositionally biased region" description="Low complexity" evidence="2">
    <location>
        <begin position="87"/>
        <end position="100"/>
    </location>
</feature>
<name>A0ABN9WZQ1_9DINO</name>